<protein>
    <submittedName>
        <fullName evidence="1">Uncharacterized protein</fullName>
    </submittedName>
</protein>
<dbReference type="Proteomes" id="UP000093740">
    <property type="component" value="Chromosome"/>
</dbReference>
<evidence type="ECO:0000313" key="1">
    <source>
        <dbReference type="EMBL" id="AMW33101.1"/>
    </source>
</evidence>
<organism evidence="1 2">
    <name type="scientific">Fervidobacterium islandicum</name>
    <dbReference type="NCBI Taxonomy" id="2423"/>
    <lineage>
        <taxon>Bacteria</taxon>
        <taxon>Thermotogati</taxon>
        <taxon>Thermotogota</taxon>
        <taxon>Thermotogae</taxon>
        <taxon>Thermotogales</taxon>
        <taxon>Fervidobacteriaceae</taxon>
        <taxon>Fervidobacterium</taxon>
    </lineage>
</organism>
<reference evidence="1 2" key="1">
    <citation type="journal article" date="2015" name="Stand. Genomic Sci.">
        <title>Genome sequence of a native-feather degrading extremely thermophilic Eubacterium, Fervidobacterium islandicum AW-1.</title>
        <authorList>
            <person name="Lee Y.J."/>
            <person name="Jeong H."/>
            <person name="Park G.S."/>
            <person name="Kwak Y."/>
            <person name="Lee S.J."/>
            <person name="Lee S.J."/>
            <person name="Park M.K."/>
            <person name="Kim J.Y."/>
            <person name="Kang H.K."/>
            <person name="Shin J.H."/>
            <person name="Lee D.W."/>
        </authorList>
    </citation>
    <scope>NUCLEOTIDE SEQUENCE [LARGE SCALE GENOMIC DNA]</scope>
    <source>
        <strain evidence="1 2">AW-1</strain>
    </source>
</reference>
<gene>
    <name evidence="1" type="ORF">NA23_07475</name>
</gene>
<dbReference type="EMBL" id="CP014334">
    <property type="protein sequence ID" value="AMW33101.1"/>
    <property type="molecule type" value="Genomic_DNA"/>
</dbReference>
<sequence length="521" mass="59929">MLKRFTFVGMLVFIVLGIALLTSCTLFGPEPLPNQPVNDSTKLEPNDPRYVADLLADDELESILDELQQVVPSSTFQAFTKSLNGFKLLEDEEFDPSEILNILEKHKTYIEKIEKFLDEGARRFYTHPDRQKYIVEIQGERKDKIVALAKKIKPEITEPDKLYMDFRDFSVAYNALSSLYHSYQSALQAEELVEAWRNVMRSSQNQFKSPIIIDEAENNLYYFLMGILIEDFDGIKEHFGKLTAIANPKDLLNMADIFVEEPFKITRVNKTLDALKWSVMSFLEIGDFENNTSIVDDKGFRKDGKETIVTLFVKAAGSEKCFIAKEALNQPVDLGGFKLNGNVPQKVKDVLVEFNKALPNAGVIEFTNDATTTFENSKGKSEYSYKVIVTLDFRKLYKDSIDLRDNNIGIRKAFVDTVFKDKQSYENFKKLFTGEREPTIDDVRLIVNNLPFIYISEDLANNPEFALKFQLNNNGNLNDPMIKIELRVKAMFTEVIPSAFKREITRYMIREKLKELIEQKK</sequence>
<dbReference type="KEGG" id="fia:NA23_07475"/>
<dbReference type="AlphaFoldDB" id="A0AAI8GDH0"/>
<name>A0AAI8GDH0_FERIS</name>
<dbReference type="PROSITE" id="PS51257">
    <property type="entry name" value="PROKAR_LIPOPROTEIN"/>
    <property type="match status" value="1"/>
</dbReference>
<evidence type="ECO:0000313" key="2">
    <source>
        <dbReference type="Proteomes" id="UP000093740"/>
    </source>
</evidence>
<keyword evidence="2" id="KW-1185">Reference proteome</keyword>
<dbReference type="RefSeq" id="WP_033192083.1">
    <property type="nucleotide sequence ID" value="NZ_CP014334.2"/>
</dbReference>
<accession>A0AAI8GDH0</accession>
<proteinExistence type="predicted"/>